<accession>A0AAD7VTE2</accession>
<comment type="caution">
    <text evidence="1">The sequence shown here is derived from an EMBL/GenBank/DDBJ whole genome shotgun (WGS) entry which is preliminary data.</text>
</comment>
<dbReference type="AlphaFoldDB" id="A0AAD7VTE2"/>
<proteinExistence type="predicted"/>
<feature type="non-terminal residue" evidence="1">
    <location>
        <position position="1"/>
    </location>
</feature>
<protein>
    <submittedName>
        <fullName evidence="1">Uncharacterized protein</fullName>
    </submittedName>
</protein>
<sequence>EHTKSPGKRHSLRRVKRGACNWLRSSSITSEYTSEFLQPGHLANINVDRQCSQVWARGQHGTRGESEWPEASHLVHCRF</sequence>
<name>A0AAD7VTE2_9ASCO</name>
<keyword evidence="2" id="KW-1185">Reference proteome</keyword>
<dbReference type="GeneID" id="80882204"/>
<reference evidence="1" key="1">
    <citation type="submission" date="2023-03" db="EMBL/GenBank/DDBJ databases">
        <title>Near-Complete genome sequence of Lipomyces tetrasporous NRRL Y-64009, an oleaginous yeast capable of growing on lignocellulosic hydrolysates.</title>
        <authorList>
            <consortium name="Lawrence Berkeley National Laboratory"/>
            <person name="Jagtap S.S."/>
            <person name="Liu J.-J."/>
            <person name="Walukiewicz H.E."/>
            <person name="Pangilinan J."/>
            <person name="Lipzen A."/>
            <person name="Ahrendt S."/>
            <person name="Koriabine M."/>
            <person name="Cobaugh K."/>
            <person name="Salamov A."/>
            <person name="Yoshinaga Y."/>
            <person name="Ng V."/>
            <person name="Daum C."/>
            <person name="Grigoriev I.V."/>
            <person name="Slininger P.J."/>
            <person name="Dien B.S."/>
            <person name="Jin Y.-S."/>
            <person name="Rao C.V."/>
        </authorList>
    </citation>
    <scope>NUCLEOTIDE SEQUENCE</scope>
    <source>
        <strain evidence="1">NRRL Y-64009</strain>
    </source>
</reference>
<gene>
    <name evidence="1" type="ORF">POJ06DRAFT_248494</name>
</gene>
<evidence type="ECO:0000313" key="1">
    <source>
        <dbReference type="EMBL" id="KAJ8102007.1"/>
    </source>
</evidence>
<dbReference type="Proteomes" id="UP001217417">
    <property type="component" value="Unassembled WGS sequence"/>
</dbReference>
<organism evidence="1 2">
    <name type="scientific">Lipomyces tetrasporus</name>
    <dbReference type="NCBI Taxonomy" id="54092"/>
    <lineage>
        <taxon>Eukaryota</taxon>
        <taxon>Fungi</taxon>
        <taxon>Dikarya</taxon>
        <taxon>Ascomycota</taxon>
        <taxon>Saccharomycotina</taxon>
        <taxon>Lipomycetes</taxon>
        <taxon>Lipomycetales</taxon>
        <taxon>Lipomycetaceae</taxon>
        <taxon>Lipomyces</taxon>
    </lineage>
</organism>
<dbReference type="EMBL" id="JARPMG010000003">
    <property type="protein sequence ID" value="KAJ8102007.1"/>
    <property type="molecule type" value="Genomic_DNA"/>
</dbReference>
<dbReference type="RefSeq" id="XP_056045457.1">
    <property type="nucleotide sequence ID" value="XM_056187038.1"/>
</dbReference>
<evidence type="ECO:0000313" key="2">
    <source>
        <dbReference type="Proteomes" id="UP001217417"/>
    </source>
</evidence>